<dbReference type="Pfam" id="PF13401">
    <property type="entry name" value="AAA_22"/>
    <property type="match status" value="1"/>
</dbReference>
<reference evidence="2" key="2">
    <citation type="submission" date="2020-09" db="EMBL/GenBank/DDBJ databases">
        <authorList>
            <person name="Sun Q."/>
            <person name="Ohkuma M."/>
        </authorList>
    </citation>
    <scope>NUCLEOTIDE SEQUENCE</scope>
    <source>
        <strain evidence="2">JCM 19831</strain>
    </source>
</reference>
<gene>
    <name evidence="2" type="ORF">GCM10007977_107650</name>
</gene>
<dbReference type="InterPro" id="IPR027417">
    <property type="entry name" value="P-loop_NTPase"/>
</dbReference>
<dbReference type="EMBL" id="BMPI01000116">
    <property type="protein sequence ID" value="GGM88137.1"/>
    <property type="molecule type" value="Genomic_DNA"/>
</dbReference>
<dbReference type="SUPFAM" id="SSF52540">
    <property type="entry name" value="P-loop containing nucleoside triphosphate hydrolases"/>
    <property type="match status" value="1"/>
</dbReference>
<dbReference type="Proteomes" id="UP000642070">
    <property type="component" value="Unassembled WGS sequence"/>
</dbReference>
<reference evidence="2" key="1">
    <citation type="journal article" date="2014" name="Int. J. Syst. Evol. Microbiol.">
        <title>Complete genome sequence of Corynebacterium casei LMG S-19264T (=DSM 44701T), isolated from a smear-ripened cheese.</title>
        <authorList>
            <consortium name="US DOE Joint Genome Institute (JGI-PGF)"/>
            <person name="Walter F."/>
            <person name="Albersmeier A."/>
            <person name="Kalinowski J."/>
            <person name="Ruckert C."/>
        </authorList>
    </citation>
    <scope>NUCLEOTIDE SEQUENCE</scope>
    <source>
        <strain evidence="2">JCM 19831</strain>
    </source>
</reference>
<proteinExistence type="predicted"/>
<dbReference type="InterPro" id="IPR049945">
    <property type="entry name" value="AAA_22"/>
</dbReference>
<evidence type="ECO:0000259" key="1">
    <source>
        <dbReference type="Pfam" id="PF13401"/>
    </source>
</evidence>
<feature type="domain" description="ORC1/DEAH AAA+ ATPase" evidence="1">
    <location>
        <begin position="87"/>
        <end position="225"/>
    </location>
</feature>
<evidence type="ECO:0000313" key="3">
    <source>
        <dbReference type="Proteomes" id="UP000642070"/>
    </source>
</evidence>
<name>A0A917UEX1_9ACTN</name>
<dbReference type="RefSeq" id="WP_190257892.1">
    <property type="nucleotide sequence ID" value="NZ_BMPI01000116.1"/>
</dbReference>
<sequence length="368" mass="41014">MSGGGLYTLSRKEGWRRYVDQPARTRPEVLTVKQLAGLGRDAREEYDEARHGWHANFGILKTPQLAGLHDELGQIVATNRQDPDRVRGAAVIDALPGLGKTTIANTFARDFDRTQIRRFGAFTDEGHERLPVFRVGLTSRTTLRTLNRMICDFYGHPGTERANAAQLASHAVDCVLSCQTRVGIIDDLHFIDPHRKDGVEVSNHLKWLANELPVTFIYAGVGLAERRLFAEGLLGEHSALAQTARRWTRLELPPFHITSNDGRRQWRSLVKSTERQLVLAQHQPGMLVDLADYLFTRSTGHIGSFITLITRGCFKAIRTGAERLTADLFDTVRIDEASEQARSELAAAFAAGRLSTASRSPRRRAAVS</sequence>
<keyword evidence="3" id="KW-1185">Reference proteome</keyword>
<dbReference type="AlphaFoldDB" id="A0A917UEX1"/>
<protein>
    <recommendedName>
        <fullName evidence="1">ORC1/DEAH AAA+ ATPase domain-containing protein</fullName>
    </recommendedName>
</protein>
<dbReference type="GO" id="GO:0016887">
    <property type="term" value="F:ATP hydrolysis activity"/>
    <property type="evidence" value="ECO:0007669"/>
    <property type="project" value="InterPro"/>
</dbReference>
<evidence type="ECO:0000313" key="2">
    <source>
        <dbReference type="EMBL" id="GGM88137.1"/>
    </source>
</evidence>
<organism evidence="2 3">
    <name type="scientific">Dactylosporangium sucinum</name>
    <dbReference type="NCBI Taxonomy" id="1424081"/>
    <lineage>
        <taxon>Bacteria</taxon>
        <taxon>Bacillati</taxon>
        <taxon>Actinomycetota</taxon>
        <taxon>Actinomycetes</taxon>
        <taxon>Micromonosporales</taxon>
        <taxon>Micromonosporaceae</taxon>
        <taxon>Dactylosporangium</taxon>
    </lineage>
</organism>
<accession>A0A917UEX1</accession>
<comment type="caution">
    <text evidence="2">The sequence shown here is derived from an EMBL/GenBank/DDBJ whole genome shotgun (WGS) entry which is preliminary data.</text>
</comment>